<comment type="caution">
    <text evidence="3">The sequence shown here is derived from an EMBL/GenBank/DDBJ whole genome shotgun (WGS) entry which is preliminary data.</text>
</comment>
<dbReference type="Proteomes" id="UP000033740">
    <property type="component" value="Unassembled WGS sequence"/>
</dbReference>
<dbReference type="GO" id="GO:0016787">
    <property type="term" value="F:hydrolase activity"/>
    <property type="evidence" value="ECO:0007669"/>
    <property type="project" value="UniProtKB-KW"/>
</dbReference>
<evidence type="ECO:0000256" key="1">
    <source>
        <dbReference type="ARBA" id="ARBA00022801"/>
    </source>
</evidence>
<feature type="compositionally biased region" description="Low complexity" evidence="2">
    <location>
        <begin position="42"/>
        <end position="70"/>
    </location>
</feature>
<evidence type="ECO:0000256" key="2">
    <source>
        <dbReference type="SAM" id="MobiDB-lite"/>
    </source>
</evidence>
<sequence length="248" mass="25824">MNDRATAMRRRLAVALLVVGLLAGGSAVLLWSATRSALGDVPMSTSPASSSPTAMPAVPVAPTPSAGPTAPATPTPAPLQDIAGTPVHVTVLQAGAPLIDADVNRIQLDEDGWLSPDQGLAGWYGPPQWETVPGNLSAYRGIIVGHNVTGYGTKDVFYDLGQVRAGDSVVITYALQAGGYATAGFTVTQDAQSAPKQDVVAQAATTYRWVWQVDAPERSLALFSCDLDAPHIDGHSVDNWIVTAVRVS</sequence>
<dbReference type="InterPro" id="IPR023365">
    <property type="entry name" value="Sortase_dom-sf"/>
</dbReference>
<proteinExistence type="predicted"/>
<gene>
    <name evidence="3" type="ORF">RS86_01289</name>
</gene>
<reference evidence="3 4" key="1">
    <citation type="submission" date="2015-02" db="EMBL/GenBank/DDBJ databases">
        <title>Draft genome sequences of ten Microbacterium spp. with emphasis on heavy metal contaminated environments.</title>
        <authorList>
            <person name="Corretto E."/>
        </authorList>
    </citation>
    <scope>NUCLEOTIDE SEQUENCE [LARGE SCALE GENOMIC DNA]</scope>
    <source>
        <strain evidence="3 4">ARN176</strain>
    </source>
</reference>
<dbReference type="CDD" id="cd05829">
    <property type="entry name" value="Sortase_F"/>
    <property type="match status" value="1"/>
</dbReference>
<dbReference type="InterPro" id="IPR042001">
    <property type="entry name" value="Sortase_F"/>
</dbReference>
<dbReference type="Pfam" id="PF04203">
    <property type="entry name" value="Sortase"/>
    <property type="match status" value="1"/>
</dbReference>
<keyword evidence="1" id="KW-0378">Hydrolase</keyword>
<dbReference type="InterPro" id="IPR005754">
    <property type="entry name" value="Sortase"/>
</dbReference>
<accession>A0A0F0LM29</accession>
<feature type="region of interest" description="Disordered" evidence="2">
    <location>
        <begin position="41"/>
        <end position="75"/>
    </location>
</feature>
<name>A0A0F0LM29_9MICO</name>
<protein>
    <submittedName>
        <fullName evidence="3">Sortase family protein</fullName>
    </submittedName>
</protein>
<evidence type="ECO:0000313" key="4">
    <source>
        <dbReference type="Proteomes" id="UP000033740"/>
    </source>
</evidence>
<dbReference type="AlphaFoldDB" id="A0A0F0LM29"/>
<dbReference type="EMBL" id="JYIX01000030">
    <property type="protein sequence ID" value="KJL34188.1"/>
    <property type="molecule type" value="Genomic_DNA"/>
</dbReference>
<dbReference type="RefSeq" id="WP_045271360.1">
    <property type="nucleotide sequence ID" value="NZ_JYIX01000030.1"/>
</dbReference>
<organism evidence="3 4">
    <name type="scientific">Microbacterium azadirachtae</name>
    <dbReference type="NCBI Taxonomy" id="582680"/>
    <lineage>
        <taxon>Bacteria</taxon>
        <taxon>Bacillati</taxon>
        <taxon>Actinomycetota</taxon>
        <taxon>Actinomycetes</taxon>
        <taxon>Micrococcales</taxon>
        <taxon>Microbacteriaceae</taxon>
        <taxon>Microbacterium</taxon>
    </lineage>
</organism>
<dbReference type="Gene3D" id="2.40.260.10">
    <property type="entry name" value="Sortase"/>
    <property type="match status" value="1"/>
</dbReference>
<keyword evidence="4" id="KW-1185">Reference proteome</keyword>
<evidence type="ECO:0000313" key="3">
    <source>
        <dbReference type="EMBL" id="KJL34188.1"/>
    </source>
</evidence>
<dbReference type="PATRIC" id="fig|582680.6.peg.1326"/>
<dbReference type="STRING" id="582680.RS86_01289"/>